<dbReference type="OrthoDB" id="2652483at2"/>
<evidence type="ECO:0000313" key="1">
    <source>
        <dbReference type="EMBL" id="EXX92032.1"/>
    </source>
</evidence>
<reference evidence="1 2" key="1">
    <citation type="submission" date="2014-02" db="EMBL/GenBank/DDBJ databases">
        <title>Genome sequence of Paenibacillus darwinianus reveals adaptive mechanisms for survival in Antarctic soils.</title>
        <authorList>
            <person name="Dsouza M."/>
            <person name="Taylor M.W."/>
            <person name="Turner S.J."/>
            <person name="Aislabie J."/>
        </authorList>
    </citation>
    <scope>NUCLEOTIDE SEQUENCE [LARGE SCALE GENOMIC DNA]</scope>
    <source>
        <strain evidence="1 2">CE1</strain>
    </source>
</reference>
<accession>A0A9W5W885</accession>
<organism evidence="1 2">
    <name type="scientific">Paenibacillus darwinianus</name>
    <dbReference type="NCBI Taxonomy" id="1380763"/>
    <lineage>
        <taxon>Bacteria</taxon>
        <taxon>Bacillati</taxon>
        <taxon>Bacillota</taxon>
        <taxon>Bacilli</taxon>
        <taxon>Bacillales</taxon>
        <taxon>Paenibacillaceae</taxon>
        <taxon>Paenibacillus</taxon>
    </lineage>
</organism>
<name>A0A9W5W885_9BACL</name>
<dbReference type="EMBL" id="JFHU01000018">
    <property type="protein sequence ID" value="EXX92032.1"/>
    <property type="molecule type" value="Genomic_DNA"/>
</dbReference>
<evidence type="ECO:0000313" key="2">
    <source>
        <dbReference type="Proteomes" id="UP000053750"/>
    </source>
</evidence>
<comment type="caution">
    <text evidence="1">The sequence shown here is derived from an EMBL/GenBank/DDBJ whole genome shotgun (WGS) entry which is preliminary data.</text>
</comment>
<dbReference type="AlphaFoldDB" id="A0A9W5W885"/>
<proteinExistence type="predicted"/>
<protein>
    <submittedName>
        <fullName evidence="1">Uncharacterized protein</fullName>
    </submittedName>
</protein>
<dbReference type="Proteomes" id="UP000053750">
    <property type="component" value="Unassembled WGS sequence"/>
</dbReference>
<keyword evidence="2" id="KW-1185">Reference proteome</keyword>
<dbReference type="RefSeq" id="WP_036582469.1">
    <property type="nucleotide sequence ID" value="NZ_KK082160.1"/>
</dbReference>
<sequence>MKNLRPMPIVLTAAISGAVLFGGWFAYADLAVEKPLKQTITSVKGVAEAKPVLTKDTVTVELALDDQADLRTVYNQIRKKGASEIGNRELVINIKQKEDAGLERIWSAVLFDLAQAMENRRYAEIPAAADRLMKENEGLTVDTEMDETNVYLTLRLNGAVKFVILPRIPETMGGWPNA</sequence>
<gene>
    <name evidence="1" type="ORF">BG53_05325</name>
</gene>